<dbReference type="PANTHER" id="PTHR12203">
    <property type="entry name" value="KDEL LYS-ASP-GLU-LEU CONTAINING - RELATED"/>
    <property type="match status" value="1"/>
</dbReference>
<reference evidence="2" key="1">
    <citation type="journal article" date="2021" name="IMA Fungus">
        <title>Genomic characterization of three marine fungi, including Emericellopsis atlantica sp. nov. with signatures of a generalist lifestyle and marine biomass degradation.</title>
        <authorList>
            <person name="Hagestad O.C."/>
            <person name="Hou L."/>
            <person name="Andersen J.H."/>
            <person name="Hansen E.H."/>
            <person name="Altermark B."/>
            <person name="Li C."/>
            <person name="Kuhnert E."/>
            <person name="Cox R.J."/>
            <person name="Crous P.W."/>
            <person name="Spatafora J.W."/>
            <person name="Lail K."/>
            <person name="Amirebrahimi M."/>
            <person name="Lipzen A."/>
            <person name="Pangilinan J."/>
            <person name="Andreopoulos W."/>
            <person name="Hayes R.D."/>
            <person name="Ng V."/>
            <person name="Grigoriev I.V."/>
            <person name="Jackson S.A."/>
            <person name="Sutton T.D.S."/>
            <person name="Dobson A.D.W."/>
            <person name="Rama T."/>
        </authorList>
    </citation>
    <scope>NUCLEOTIDE SEQUENCE</scope>
    <source>
        <strain evidence="2">TRa3180A</strain>
    </source>
</reference>
<name>A0A9P7ZBA2_9HELO</name>
<dbReference type="Proteomes" id="UP000887226">
    <property type="component" value="Unassembled WGS sequence"/>
</dbReference>
<comment type="caution">
    <text evidence="2">The sequence shown here is derived from an EMBL/GenBank/DDBJ whole genome shotgun (WGS) entry which is preliminary data.</text>
</comment>
<protein>
    <submittedName>
        <fullName evidence="2">Glycosyltransferase family 90 protein</fullName>
    </submittedName>
</protein>
<evidence type="ECO:0000259" key="1">
    <source>
        <dbReference type="SMART" id="SM00672"/>
    </source>
</evidence>
<organism evidence="2 3">
    <name type="scientific">Calycina marina</name>
    <dbReference type="NCBI Taxonomy" id="1763456"/>
    <lineage>
        <taxon>Eukaryota</taxon>
        <taxon>Fungi</taxon>
        <taxon>Dikarya</taxon>
        <taxon>Ascomycota</taxon>
        <taxon>Pezizomycotina</taxon>
        <taxon>Leotiomycetes</taxon>
        <taxon>Helotiales</taxon>
        <taxon>Pezizellaceae</taxon>
        <taxon>Calycina</taxon>
    </lineage>
</organism>
<dbReference type="EMBL" id="MU253741">
    <property type="protein sequence ID" value="KAG9248929.1"/>
    <property type="molecule type" value="Genomic_DNA"/>
</dbReference>
<gene>
    <name evidence="2" type="ORF">BJ878DRAFT_486018</name>
</gene>
<evidence type="ECO:0000313" key="2">
    <source>
        <dbReference type="EMBL" id="KAG9248929.1"/>
    </source>
</evidence>
<dbReference type="AlphaFoldDB" id="A0A9P7ZBA2"/>
<dbReference type="InterPro" id="IPR006598">
    <property type="entry name" value="CAP10"/>
</dbReference>
<proteinExistence type="predicted"/>
<keyword evidence="3" id="KW-1185">Reference proteome</keyword>
<dbReference type="Pfam" id="PF05686">
    <property type="entry name" value="Glyco_transf_90"/>
    <property type="match status" value="1"/>
</dbReference>
<dbReference type="PANTHER" id="PTHR12203:SF22">
    <property type="entry name" value="CAPSULE ASSOCIATED PROTEIN"/>
    <property type="match status" value="1"/>
</dbReference>
<sequence>MAGFNLGKRRVFILLTAVGLIILFMNFHMLSATEIKSKIEDLNVPFMGKLNPKKGYEPILDQHPIASLMRQADEAWAAYEESRSTSFKETVSKYRRKYGRNPPPGFRDWYIFARDNGVHNVDDFEQIMDDLRPFWGVEPKVIRTLAAQMSATEGDGVSGIHIRNKKIWKLTNNNWRADTFVKMLAKFVRFLPDMDIAMNRLDQPRLVVPWDDMQQLLAKEVASRRVLLDATADWTLNMTGFYRENMPVAINPGWFNRPGEQYMLLAKEACPHGSHARNINSSAASAESLYKDPVGGLITNFNRSSDLCTVGPEIQEKHGFLFASSTVVASRQLLPIFGECKVNVNSDILFPANMYYAKDVRYEYDATYDVKWEDKGNSMIWRGVTSGGTNTPDNWKEMHRQRLVSISNATHMADKEVRILTQDPSRPGVYESLEHFKPSEFAQNHTDVGFTEPASCFPNCDFYQGVWTYKSMAPLGAQFKNKFVVDVDGHSFSGRWRAFLQSKSLGIKSTIFREWHDSRLFAWRHFVPMDNRYDDLYSILTYFVGLGNNQTTPYVQAHEYEGRKLANQGREWVSKVLREEDLEIYTYRLLIEYARIIDDNRGRIGYSGDGSELDKYDSKHR</sequence>
<feature type="domain" description="Glycosyl transferase CAP10" evidence="1">
    <location>
        <begin position="303"/>
        <end position="600"/>
    </location>
</feature>
<dbReference type="OrthoDB" id="541052at2759"/>
<accession>A0A9P7ZBA2</accession>
<evidence type="ECO:0000313" key="3">
    <source>
        <dbReference type="Proteomes" id="UP000887226"/>
    </source>
</evidence>
<dbReference type="InterPro" id="IPR051091">
    <property type="entry name" value="O-Glucosyltr/Glycosyltrsf_90"/>
</dbReference>
<dbReference type="SMART" id="SM00672">
    <property type="entry name" value="CAP10"/>
    <property type="match status" value="1"/>
</dbReference>